<dbReference type="Proteomes" id="UP000326759">
    <property type="component" value="Unassembled WGS sequence"/>
</dbReference>
<reference evidence="23 24" key="1">
    <citation type="journal article" date="2019" name="PLoS Biol.">
        <title>Sex chromosomes control vertical transmission of feminizing Wolbachia symbionts in an isopod.</title>
        <authorList>
            <person name="Becking T."/>
            <person name="Chebbi M.A."/>
            <person name="Giraud I."/>
            <person name="Moumen B."/>
            <person name="Laverre T."/>
            <person name="Caubet Y."/>
            <person name="Peccoud J."/>
            <person name="Gilbert C."/>
            <person name="Cordaux R."/>
        </authorList>
    </citation>
    <scope>NUCLEOTIDE SEQUENCE [LARGE SCALE GENOMIC DNA]</scope>
    <source>
        <strain evidence="23">ANa2</strain>
        <tissue evidence="23">Whole body excluding digestive tract and cuticle</tissue>
    </source>
</reference>
<dbReference type="GO" id="GO:0006606">
    <property type="term" value="P:protein import into nucleus"/>
    <property type="evidence" value="ECO:0007669"/>
    <property type="project" value="TreeGrafter"/>
</dbReference>
<evidence type="ECO:0000256" key="5">
    <source>
        <dbReference type="ARBA" id="ARBA00022723"/>
    </source>
</evidence>
<feature type="region of interest" description="Disordered" evidence="21">
    <location>
        <begin position="1383"/>
        <end position="1423"/>
    </location>
</feature>
<feature type="region of interest" description="Disordered" evidence="21">
    <location>
        <begin position="485"/>
        <end position="504"/>
    </location>
</feature>
<keyword evidence="12" id="KW-0238">DNA-binding</keyword>
<dbReference type="GO" id="GO:0031965">
    <property type="term" value="C:nuclear membrane"/>
    <property type="evidence" value="ECO:0007669"/>
    <property type="project" value="UniProtKB-SubCell"/>
</dbReference>
<keyword evidence="8" id="KW-0509">mRNA transport</keyword>
<feature type="compositionally biased region" description="Basic and acidic residues" evidence="21">
    <location>
        <begin position="430"/>
        <end position="448"/>
    </location>
</feature>
<dbReference type="GO" id="GO:0003677">
    <property type="term" value="F:DNA binding"/>
    <property type="evidence" value="ECO:0007669"/>
    <property type="project" value="UniProtKB-KW"/>
</dbReference>
<feature type="compositionally biased region" description="Basic residues" evidence="21">
    <location>
        <begin position="1412"/>
        <end position="1423"/>
    </location>
</feature>
<keyword evidence="9" id="KW-0862">Zinc</keyword>
<evidence type="ECO:0000256" key="3">
    <source>
        <dbReference type="ARBA" id="ARBA00004567"/>
    </source>
</evidence>
<dbReference type="PANTHER" id="PTHR23193:SF23">
    <property type="entry name" value="NUCLEAR PORE COMPLEX PROTEIN NUP153"/>
    <property type="match status" value="1"/>
</dbReference>
<dbReference type="SUPFAM" id="SSF90209">
    <property type="entry name" value="Ran binding protein zinc finger-like"/>
    <property type="match status" value="4"/>
</dbReference>
<evidence type="ECO:0000256" key="7">
    <source>
        <dbReference type="ARBA" id="ARBA00022771"/>
    </source>
</evidence>
<dbReference type="InterPro" id="IPR026054">
    <property type="entry name" value="Nucleoporin"/>
</dbReference>
<evidence type="ECO:0000256" key="14">
    <source>
        <dbReference type="ARBA" id="ARBA00023136"/>
    </source>
</evidence>
<evidence type="ECO:0000256" key="19">
    <source>
        <dbReference type="ARBA" id="ARBA00079437"/>
    </source>
</evidence>
<dbReference type="GO" id="GO:0008270">
    <property type="term" value="F:zinc ion binding"/>
    <property type="evidence" value="ECO:0007669"/>
    <property type="project" value="UniProtKB-KW"/>
</dbReference>
<feature type="region of interest" description="Disordered" evidence="21">
    <location>
        <begin position="430"/>
        <end position="455"/>
    </location>
</feature>
<keyword evidence="10" id="KW-0653">Protein transport</keyword>
<evidence type="ECO:0000256" key="1">
    <source>
        <dbReference type="ARBA" id="ARBA00001947"/>
    </source>
</evidence>
<evidence type="ECO:0000256" key="15">
    <source>
        <dbReference type="ARBA" id="ARBA00023242"/>
    </source>
</evidence>
<keyword evidence="23" id="KW-0436">Ligase</keyword>
<dbReference type="Pfam" id="PF00641">
    <property type="entry name" value="Zn_ribbon_RanBP"/>
    <property type="match status" value="4"/>
</dbReference>
<feature type="domain" description="RanBP2-type" evidence="22">
    <location>
        <begin position="765"/>
        <end position="794"/>
    </location>
</feature>
<feature type="compositionally biased region" description="Polar residues" evidence="21">
    <location>
        <begin position="1059"/>
        <end position="1071"/>
    </location>
</feature>
<feature type="region of interest" description="Disordered" evidence="21">
    <location>
        <begin position="1281"/>
        <end position="1311"/>
    </location>
</feature>
<evidence type="ECO:0000256" key="11">
    <source>
        <dbReference type="ARBA" id="ARBA00023010"/>
    </source>
</evidence>
<comment type="subcellular location">
    <subcellularLocation>
        <location evidence="2">Nucleus membrane</location>
    </subcellularLocation>
    <subcellularLocation>
        <location evidence="3">Nucleus</location>
        <location evidence="3">Nuclear pore complex</location>
    </subcellularLocation>
</comment>
<dbReference type="InterPro" id="IPR036443">
    <property type="entry name" value="Znf_RanBP2_sf"/>
</dbReference>
<evidence type="ECO:0000256" key="16">
    <source>
        <dbReference type="ARBA" id="ARBA00060842"/>
    </source>
</evidence>
<evidence type="ECO:0000256" key="10">
    <source>
        <dbReference type="ARBA" id="ARBA00022927"/>
    </source>
</evidence>
<dbReference type="FunFam" id="4.10.1060.10:FF:000001">
    <property type="entry name" value="Nuclear pore complex protein Nup153"/>
    <property type="match status" value="2"/>
</dbReference>
<keyword evidence="11" id="KW-0811">Translocation</keyword>
<dbReference type="GO" id="GO:0005643">
    <property type="term" value="C:nuclear pore"/>
    <property type="evidence" value="ECO:0007669"/>
    <property type="project" value="UniProtKB-SubCell"/>
</dbReference>
<evidence type="ECO:0000256" key="9">
    <source>
        <dbReference type="ARBA" id="ARBA00022833"/>
    </source>
</evidence>
<keyword evidence="24" id="KW-1185">Reference proteome</keyword>
<name>A0A5N5TN15_9CRUS</name>
<organism evidence="23 24">
    <name type="scientific">Armadillidium nasatum</name>
    <dbReference type="NCBI Taxonomy" id="96803"/>
    <lineage>
        <taxon>Eukaryota</taxon>
        <taxon>Metazoa</taxon>
        <taxon>Ecdysozoa</taxon>
        <taxon>Arthropoda</taxon>
        <taxon>Crustacea</taxon>
        <taxon>Multicrustacea</taxon>
        <taxon>Malacostraca</taxon>
        <taxon>Eumalacostraca</taxon>
        <taxon>Peracarida</taxon>
        <taxon>Isopoda</taxon>
        <taxon>Oniscidea</taxon>
        <taxon>Crinocheta</taxon>
        <taxon>Armadillidiidae</taxon>
        <taxon>Armadillidium</taxon>
    </lineage>
</organism>
<keyword evidence="14" id="KW-0472">Membrane</keyword>
<evidence type="ECO:0000256" key="6">
    <source>
        <dbReference type="ARBA" id="ARBA00022737"/>
    </source>
</evidence>
<keyword evidence="5" id="KW-0479">Metal-binding</keyword>
<comment type="cofactor">
    <cofactor evidence="1">
        <name>Zn(2+)</name>
        <dbReference type="ChEBI" id="CHEBI:29105"/>
    </cofactor>
</comment>
<feature type="domain" description="RanBP2-type" evidence="22">
    <location>
        <begin position="656"/>
        <end position="685"/>
    </location>
</feature>
<evidence type="ECO:0000256" key="8">
    <source>
        <dbReference type="ARBA" id="ARBA00022816"/>
    </source>
</evidence>
<keyword evidence="15" id="KW-0539">Nucleus</keyword>
<feature type="compositionally biased region" description="Basic and acidic residues" evidence="21">
    <location>
        <begin position="795"/>
        <end position="804"/>
    </location>
</feature>
<dbReference type="PANTHER" id="PTHR23193">
    <property type="entry name" value="NUCLEAR PORE COMPLEX PROTEIN NUP"/>
    <property type="match status" value="1"/>
</dbReference>
<dbReference type="OrthoDB" id="79830at2759"/>
<evidence type="ECO:0000256" key="13">
    <source>
        <dbReference type="ARBA" id="ARBA00023132"/>
    </source>
</evidence>
<feature type="domain" description="RanBP2-type" evidence="22">
    <location>
        <begin position="606"/>
        <end position="635"/>
    </location>
</feature>
<evidence type="ECO:0000256" key="20">
    <source>
        <dbReference type="PROSITE-ProRule" id="PRU00322"/>
    </source>
</evidence>
<evidence type="ECO:0000313" key="24">
    <source>
        <dbReference type="Proteomes" id="UP000326759"/>
    </source>
</evidence>
<dbReference type="GO" id="GO:0016874">
    <property type="term" value="F:ligase activity"/>
    <property type="evidence" value="ECO:0007669"/>
    <property type="project" value="UniProtKB-KW"/>
</dbReference>
<dbReference type="EMBL" id="SEYY01000299">
    <property type="protein sequence ID" value="KAB7507560.1"/>
    <property type="molecule type" value="Genomic_DNA"/>
</dbReference>
<evidence type="ECO:0000256" key="17">
    <source>
        <dbReference type="ARBA" id="ARBA00068609"/>
    </source>
</evidence>
<feature type="compositionally biased region" description="Low complexity" evidence="21">
    <location>
        <begin position="486"/>
        <end position="504"/>
    </location>
</feature>
<dbReference type="PROSITE" id="PS50199">
    <property type="entry name" value="ZF_RANBP2_2"/>
    <property type="match status" value="6"/>
</dbReference>
<feature type="domain" description="RanBP2-type" evidence="22">
    <location>
        <begin position="881"/>
        <end position="912"/>
    </location>
</feature>
<feature type="compositionally biased region" description="Polar residues" evidence="21">
    <location>
        <begin position="805"/>
        <end position="818"/>
    </location>
</feature>
<dbReference type="GO" id="GO:0017056">
    <property type="term" value="F:structural constituent of nuclear pore"/>
    <property type="evidence" value="ECO:0007669"/>
    <property type="project" value="TreeGrafter"/>
</dbReference>
<keyword evidence="13" id="KW-0906">Nuclear pore complex</keyword>
<evidence type="ECO:0000256" key="2">
    <source>
        <dbReference type="ARBA" id="ARBA00004126"/>
    </source>
</evidence>
<feature type="domain" description="RanBP2-type" evidence="22">
    <location>
        <begin position="713"/>
        <end position="742"/>
    </location>
</feature>
<evidence type="ECO:0000256" key="18">
    <source>
        <dbReference type="ARBA" id="ARBA00078197"/>
    </source>
</evidence>
<sequence length="1423" mass="155551">MPRDLEFQQMTIIQVFQIITKADVNSSSERKANDSILRRVTNTVSGLFSNSSWSEWLKGSGPSTTPDDRQDSFYNNSGCFSSSASNFPETMKEKHLNQLYPEEGIADTIDNEVAGLSTSQPASIENSWAPLKNIIPPFKEDQSFMASTPSLSPYLMKRGNEDLLGDPMLLKPSTSNFHSELLPPRDDSDNTLKHSFIETHAENYNCQTNGSISSFPSSRKRIREPMEGEMKNGDINVSASKKRSLTHSQMFTEDAEESVEQMTRKRPRFSISTYGSPLYSKIAEEEPSFSIFYPGKIMYGGASNHRRKRNRVIPRKICPRTPTTVSANDDDHSDGGLSSAARRILDCIDKISTPLSDSKRAFQFSVPRDFSFNSSSFVADFHKNRPIVKMNTLAKDSPPVTKLLTPSKVKITKNFSSLFAPKSDETETSLKEASYEVKHKEVKPDSKSDSSSVKIVSQQKTSESFITKEKELNEVSFRFPGVEQNSSFVSSNNASKSSSKWDSSAVSSTPYKFDAQKSNIVNDQNQDSVIFPKTKENLPLKAKNSALDNVDYKFSNPSVVSDLSLLEKMPSTSIEFRFSQPINEAELTSSKEGSMPDIKKSGLIIKKSKWDCDTCLLQNDESVTKCAACEAPKPQKSKVPESVTTSQNWGCAFKKPEGSWECESCLLLNKSDQESCVACFTPKPKKESNIQEVSSDKKLVSYSGSWGEAFKRPEGLWDCPKCLLQNKASVDVCASCEAPKSFKNNSGINPAKSSLNNWGEAFKPSEGSWVCESCLVHNTSNCSNCLCCKSAKPKSENESKRKSSTEMSPLSFDTSKNKTTPKHQDDLKSKENVWICPECFITNNSFDGKCISCKYLRPNSSSDSPKQNKISLSGSFPSQFLKGKDEWECETCCVRNKNSKQKCQSCDTPRASLGHSDIVSEALTGNFKFDANPKSKTNDPSSTFKFGIAPDAIKEKSSGFSFGVNPVPSKNENPIGSNVELEKSSGFSFGINTSLPKEEKPSNSNLNVNSSKELKSDFTFGVNPSKDIKLSFGVNSSNDIKSDTLAFGVDATPSKNEKSNSLNVEANQGSTKEATTGGFSFGVPVSTSGFSFGVLQGFQVLQILKLCSLPSKEPSKPITFDITGVKSSNENTFGKPATSSILQLPVENKASPTSITSSSGSLMSSNLIFGATPASTVSLVSPSNVSDSVSTTTTSTTSFSFFKPSVPTMVTKPAETVTSSQESKSNAIFQFGSTLSNTQNSGTKFEFPKLDNSNMKNSSDFFSQGFPKVNPTSFNFFGNSGSTQSVDNKPSIPSFGDSKPPLFGESKTPSFGESKSTSSLFVFGNNDVKSQNTGFSFGKPETSKATPNVPTFGGFGSSLSQPFKFGQQEPSPMMQTMNKNTETAAPSSFNYNVDMQNPFNATSSVGPQKSSRITRKAHRRLKS</sequence>
<dbReference type="Gene3D" id="4.10.1060.10">
    <property type="entry name" value="Zinc finger, RanBP2-type"/>
    <property type="match status" value="6"/>
</dbReference>
<feature type="region of interest" description="Disordered" evidence="21">
    <location>
        <begin position="1051"/>
        <end position="1071"/>
    </location>
</feature>
<evidence type="ECO:0000313" key="23">
    <source>
        <dbReference type="EMBL" id="KAB7507560.1"/>
    </source>
</evidence>
<dbReference type="InterPro" id="IPR001876">
    <property type="entry name" value="Znf_RanBP2"/>
</dbReference>
<evidence type="ECO:0000259" key="22">
    <source>
        <dbReference type="PROSITE" id="PS50199"/>
    </source>
</evidence>
<evidence type="ECO:0000256" key="12">
    <source>
        <dbReference type="ARBA" id="ARBA00023125"/>
    </source>
</evidence>
<comment type="similarity">
    <text evidence="16">Belongs to the NUP153 family.</text>
</comment>
<keyword evidence="6" id="KW-0677">Repeat</keyword>
<dbReference type="SMART" id="SM00547">
    <property type="entry name" value="ZnF_RBZ"/>
    <property type="match status" value="6"/>
</dbReference>
<dbReference type="PROSITE" id="PS01358">
    <property type="entry name" value="ZF_RANBP2_1"/>
    <property type="match status" value="6"/>
</dbReference>
<feature type="region of interest" description="Disordered" evidence="21">
    <location>
        <begin position="795"/>
        <end position="824"/>
    </location>
</feature>
<keyword evidence="7 20" id="KW-0863">Zinc-finger</keyword>
<proteinExistence type="inferred from homology"/>
<accession>A0A5N5TN15</accession>
<evidence type="ECO:0000256" key="21">
    <source>
        <dbReference type="SAM" id="MobiDB-lite"/>
    </source>
</evidence>
<dbReference type="GO" id="GO:0006405">
    <property type="term" value="P:RNA export from nucleus"/>
    <property type="evidence" value="ECO:0007669"/>
    <property type="project" value="TreeGrafter"/>
</dbReference>
<comment type="caution">
    <text evidence="23">The sequence shown here is derived from an EMBL/GenBank/DDBJ whole genome shotgun (WGS) entry which is preliminary data.</text>
</comment>
<dbReference type="GO" id="GO:0008139">
    <property type="term" value="F:nuclear localization sequence binding"/>
    <property type="evidence" value="ECO:0007669"/>
    <property type="project" value="TreeGrafter"/>
</dbReference>
<gene>
    <name evidence="23" type="primary">RANBP2</name>
    <name evidence="23" type="ORF">Anas_04688</name>
</gene>
<keyword evidence="4" id="KW-0813">Transport</keyword>
<feature type="compositionally biased region" description="Polar residues" evidence="21">
    <location>
        <begin position="1383"/>
        <end position="1411"/>
    </location>
</feature>
<dbReference type="GO" id="GO:0051028">
    <property type="term" value="P:mRNA transport"/>
    <property type="evidence" value="ECO:0007669"/>
    <property type="project" value="UniProtKB-KW"/>
</dbReference>
<feature type="domain" description="RanBP2-type" evidence="22">
    <location>
        <begin position="830"/>
        <end position="859"/>
    </location>
</feature>
<protein>
    <recommendedName>
        <fullName evidence="17">Nuclear pore complex protein Nup153</fullName>
    </recommendedName>
    <alternativeName>
        <fullName evidence="19">153 kDa nucleoporin</fullName>
    </alternativeName>
    <alternativeName>
        <fullName evidence="18">Nucleoporin Nup153</fullName>
    </alternativeName>
</protein>
<evidence type="ECO:0000256" key="4">
    <source>
        <dbReference type="ARBA" id="ARBA00022448"/>
    </source>
</evidence>